<sequence>MNEPRCACGQPARDATFCASCAYRLDEAIAQISVHHGLAWDLELATTRQARLGDRGGPRSAQVPLPYDERAGDAATTLHRALARWAAVIARETTGPRRPGLPGPVCGRRARCAHPSCRMIRASRPPEPPPVTLTGLATWLRPRVGWLRHHAAGQQAYDEILAAVAAARRVVDRPAERLYAGPCDDCGEDLYARPGAAAVPCPGCHAVYEVEARRAWLLRAAEDVLASATDISRAITRLGQPVTPEAIRGYAHRGLLLPRTHRTTGGRTVPLYRLGDVVDVLTRQAARRNTRTEPEAG</sequence>
<keyword evidence="2" id="KW-1185">Reference proteome</keyword>
<dbReference type="RefSeq" id="WP_160825804.1">
    <property type="nucleotide sequence ID" value="NZ_JBHSXE010000001.1"/>
</dbReference>
<organism evidence="1 2">
    <name type="scientific">Actinomadura yumaensis</name>
    <dbReference type="NCBI Taxonomy" id="111807"/>
    <lineage>
        <taxon>Bacteria</taxon>
        <taxon>Bacillati</taxon>
        <taxon>Actinomycetota</taxon>
        <taxon>Actinomycetes</taxon>
        <taxon>Streptosporangiales</taxon>
        <taxon>Thermomonosporaceae</taxon>
        <taxon>Actinomadura</taxon>
    </lineage>
</organism>
<dbReference type="Proteomes" id="UP001596380">
    <property type="component" value="Unassembled WGS sequence"/>
</dbReference>
<evidence type="ECO:0000313" key="2">
    <source>
        <dbReference type="Proteomes" id="UP001596380"/>
    </source>
</evidence>
<comment type="caution">
    <text evidence="1">The sequence shown here is derived from an EMBL/GenBank/DDBJ whole genome shotgun (WGS) entry which is preliminary data.</text>
</comment>
<reference evidence="2" key="1">
    <citation type="journal article" date="2019" name="Int. J. Syst. Evol. Microbiol.">
        <title>The Global Catalogue of Microorganisms (GCM) 10K type strain sequencing project: providing services to taxonomists for standard genome sequencing and annotation.</title>
        <authorList>
            <consortium name="The Broad Institute Genomics Platform"/>
            <consortium name="The Broad Institute Genome Sequencing Center for Infectious Disease"/>
            <person name="Wu L."/>
            <person name="Ma J."/>
        </authorList>
    </citation>
    <scope>NUCLEOTIDE SEQUENCE [LARGE SCALE GENOMIC DNA]</scope>
    <source>
        <strain evidence="2">JCM 3369</strain>
    </source>
</reference>
<accession>A0ABW2CWA5</accession>
<evidence type="ECO:0008006" key="3">
    <source>
        <dbReference type="Google" id="ProtNLM"/>
    </source>
</evidence>
<evidence type="ECO:0000313" key="1">
    <source>
        <dbReference type="EMBL" id="MFC6885310.1"/>
    </source>
</evidence>
<gene>
    <name evidence="1" type="ORF">ACFQKB_36515</name>
</gene>
<proteinExistence type="predicted"/>
<name>A0ABW2CWA5_9ACTN</name>
<dbReference type="EMBL" id="JBHSXS010000036">
    <property type="protein sequence ID" value="MFC6885310.1"/>
    <property type="molecule type" value="Genomic_DNA"/>
</dbReference>
<protein>
    <recommendedName>
        <fullName evidence="3">MerR family transcriptional regulator</fullName>
    </recommendedName>
</protein>